<evidence type="ECO:0000313" key="2">
    <source>
        <dbReference type="EMBL" id="CAD7579488.1"/>
    </source>
</evidence>
<protein>
    <submittedName>
        <fullName evidence="2">(California timema) hypothetical protein</fullName>
    </submittedName>
</protein>
<feature type="signal peptide" evidence="1">
    <location>
        <begin position="1"/>
        <end position="25"/>
    </location>
</feature>
<dbReference type="AlphaFoldDB" id="A0A7R9PE54"/>
<feature type="chain" id="PRO_5031035093" evidence="1">
    <location>
        <begin position="26"/>
        <end position="104"/>
    </location>
</feature>
<proteinExistence type="predicted"/>
<dbReference type="EMBL" id="OE192046">
    <property type="protein sequence ID" value="CAD7579488.1"/>
    <property type="molecule type" value="Genomic_DNA"/>
</dbReference>
<gene>
    <name evidence="2" type="ORF">TCMB3V08_LOCUS12022</name>
</gene>
<reference evidence="2" key="1">
    <citation type="submission" date="2020-11" db="EMBL/GenBank/DDBJ databases">
        <authorList>
            <person name="Tran Van P."/>
        </authorList>
    </citation>
    <scope>NUCLEOTIDE SEQUENCE</scope>
</reference>
<accession>A0A7R9PE54</accession>
<sequence length="104" mass="11957">MCCTGCCQQLICCMFLMEFSEQVLWASLEDLVYEKISSITGKVLGNDRLCQLQELEDNLNWFLNCPIFHHLVMYVITVTILRSVLHVFKVVNWGNPLQGVSTIQ</sequence>
<name>A0A7R9PE54_TIMCA</name>
<evidence type="ECO:0000256" key="1">
    <source>
        <dbReference type="SAM" id="SignalP"/>
    </source>
</evidence>
<keyword evidence="1" id="KW-0732">Signal</keyword>
<organism evidence="2">
    <name type="scientific">Timema californicum</name>
    <name type="common">California timema</name>
    <name type="synonym">Walking stick</name>
    <dbReference type="NCBI Taxonomy" id="61474"/>
    <lineage>
        <taxon>Eukaryota</taxon>
        <taxon>Metazoa</taxon>
        <taxon>Ecdysozoa</taxon>
        <taxon>Arthropoda</taxon>
        <taxon>Hexapoda</taxon>
        <taxon>Insecta</taxon>
        <taxon>Pterygota</taxon>
        <taxon>Neoptera</taxon>
        <taxon>Polyneoptera</taxon>
        <taxon>Phasmatodea</taxon>
        <taxon>Timematodea</taxon>
        <taxon>Timematoidea</taxon>
        <taxon>Timematidae</taxon>
        <taxon>Timema</taxon>
    </lineage>
</organism>